<dbReference type="InterPro" id="IPR019016">
    <property type="entry name" value="Csx1-like_HEPN"/>
</dbReference>
<name>F0QTH8_VULM7</name>
<dbReference type="GeneID" id="10289138"/>
<protein>
    <submittedName>
        <fullName evidence="2">CRISPR-associated protein DxTHG motif protein</fullName>
    </submittedName>
</protein>
<dbReference type="SUPFAM" id="SSF160980">
    <property type="entry name" value="SSO1389-like"/>
    <property type="match status" value="1"/>
</dbReference>
<feature type="domain" description="CRISPR system endoribonuclease Csx1-like HEPN" evidence="1">
    <location>
        <begin position="170"/>
        <end position="201"/>
    </location>
</feature>
<dbReference type="STRING" id="985053.VMUT_1486"/>
<dbReference type="Pfam" id="PF09455">
    <property type="entry name" value="Csx1_HEPN"/>
    <property type="match status" value="1"/>
</dbReference>
<evidence type="ECO:0000259" key="1">
    <source>
        <dbReference type="Pfam" id="PF09455"/>
    </source>
</evidence>
<dbReference type="OrthoDB" id="27811at2157"/>
<dbReference type="AlphaFoldDB" id="F0QTH8"/>
<keyword evidence="3" id="KW-1185">Reference proteome</keyword>
<dbReference type="eggNOG" id="arCOG03433">
    <property type="taxonomic scope" value="Archaea"/>
</dbReference>
<evidence type="ECO:0000313" key="2">
    <source>
        <dbReference type="EMBL" id="ADY01691.1"/>
    </source>
</evidence>
<dbReference type="Proteomes" id="UP000007485">
    <property type="component" value="Chromosome"/>
</dbReference>
<dbReference type="RefSeq" id="WP_013604853.1">
    <property type="nucleotide sequence ID" value="NC_015151.1"/>
</dbReference>
<dbReference type="Gene3D" id="1.10.3740.10">
    <property type="entry name" value="SSO1389-like domains"/>
    <property type="match status" value="1"/>
</dbReference>
<sequence>MLVYNALPGSYEIVKLIYDNVRQLILPQDTRSKAVKALAYGALAVIPKILSKENACGKNAHLDVKARVDHAAKKVEYEFEGGIKPSDVYSELIEELLCGDKVFSEAVSRGGVVKLDDLMRHRLINKLGDMVKVIIQDELNDMRNVIDKAARLGLRVDGNYYSDIKAIIHHEDFPGQCICKGENDKRNFIAHAGLLKNCTKIVRCIGDQSNEYCIDIDEEELKCLGI</sequence>
<dbReference type="InterPro" id="IPR027419">
    <property type="entry name" value="CRISPR-assoc_Csx1_C"/>
</dbReference>
<reference evidence="2 3" key="1">
    <citation type="journal article" date="2011" name="J. Bacteriol.">
        <title>Complete genome sequence of 'Vulcanisaeta moutnovskia' strain 768-28, a novel member of the hyperthermophilic crenarchaeal genus vulcanisaeta.</title>
        <authorList>
            <person name="Gumerov V.M."/>
            <person name="Mardanov A.V."/>
            <person name="Beletsky A.V."/>
            <person name="Prokofeva M.I."/>
            <person name="Bonch-Osmolovskaya E.A."/>
            <person name="Ravin N.V."/>
            <person name="Skryabin K.G."/>
        </authorList>
    </citation>
    <scope>NUCLEOTIDE SEQUENCE [LARGE SCALE GENOMIC DNA]</scope>
    <source>
        <strain evidence="2 3">768-28</strain>
    </source>
</reference>
<dbReference type="KEGG" id="vmo:VMUT_1486"/>
<gene>
    <name evidence="2" type="ordered locus">VMUT_1486</name>
</gene>
<organism evidence="2 3">
    <name type="scientific">Vulcanisaeta moutnovskia (strain 768-28)</name>
    <dbReference type="NCBI Taxonomy" id="985053"/>
    <lineage>
        <taxon>Archaea</taxon>
        <taxon>Thermoproteota</taxon>
        <taxon>Thermoprotei</taxon>
        <taxon>Thermoproteales</taxon>
        <taxon>Thermoproteaceae</taxon>
        <taxon>Vulcanisaeta</taxon>
    </lineage>
</organism>
<dbReference type="HOGENOM" id="CLU_1222585_0_0_2"/>
<accession>F0QTH8</accession>
<dbReference type="EMBL" id="CP002529">
    <property type="protein sequence ID" value="ADY01691.1"/>
    <property type="molecule type" value="Genomic_DNA"/>
</dbReference>
<proteinExistence type="predicted"/>
<evidence type="ECO:0000313" key="3">
    <source>
        <dbReference type="Proteomes" id="UP000007485"/>
    </source>
</evidence>